<evidence type="ECO:0000313" key="2">
    <source>
        <dbReference type="Proteomes" id="UP000619238"/>
    </source>
</evidence>
<sequence>MNAILKRIQTEIYERCGLKISNFTQEAESAAYDACQFDLTGLHIVCRNAKITPKKVGQFVTFWKRNNNQPIAPFHESDRFDFFVVNVHTEHKFGQFVFPKSILITKGIISTPTKEGKRAFRVYPNWDITNSKQAARTQKWQLNYFYELNATTDLNKVLELYKESTIRN</sequence>
<organism evidence="1 2">
    <name type="scientific">Kordia aestuariivivens</name>
    <dbReference type="NCBI Taxonomy" id="2759037"/>
    <lineage>
        <taxon>Bacteria</taxon>
        <taxon>Pseudomonadati</taxon>
        <taxon>Bacteroidota</taxon>
        <taxon>Flavobacteriia</taxon>
        <taxon>Flavobacteriales</taxon>
        <taxon>Flavobacteriaceae</taxon>
        <taxon>Kordia</taxon>
    </lineage>
</organism>
<dbReference type="InterPro" id="IPR038231">
    <property type="entry name" value="MepB-like_sf"/>
</dbReference>
<dbReference type="InterPro" id="IPR011235">
    <property type="entry name" value="MepB-like"/>
</dbReference>
<dbReference type="PIRSF" id="PIRSF032285">
    <property type="entry name" value="UCP032285"/>
    <property type="match status" value="1"/>
</dbReference>
<dbReference type="Proteomes" id="UP000619238">
    <property type="component" value="Unassembled WGS sequence"/>
</dbReference>
<dbReference type="RefSeq" id="WP_187560405.1">
    <property type="nucleotide sequence ID" value="NZ_JACGWS010000001.1"/>
</dbReference>
<evidence type="ECO:0000313" key="1">
    <source>
        <dbReference type="EMBL" id="MBC8753368.1"/>
    </source>
</evidence>
<dbReference type="Gene3D" id="3.40.1350.140">
    <property type="entry name" value="MepB-like"/>
    <property type="match status" value="1"/>
</dbReference>
<comment type="caution">
    <text evidence="1">The sequence shown here is derived from an EMBL/GenBank/DDBJ whole genome shotgun (WGS) entry which is preliminary data.</text>
</comment>
<reference evidence="1 2" key="1">
    <citation type="submission" date="2020-07" db="EMBL/GenBank/DDBJ databases">
        <title>Description of Kordia aestuariivivens sp. nov., isolated from a tidal flat.</title>
        <authorList>
            <person name="Park S."/>
            <person name="Yoon J.-H."/>
        </authorList>
    </citation>
    <scope>NUCLEOTIDE SEQUENCE [LARGE SCALE GENOMIC DNA]</scope>
    <source>
        <strain evidence="1 2">YSTF-M3</strain>
    </source>
</reference>
<keyword evidence="2" id="KW-1185">Reference proteome</keyword>
<dbReference type="EMBL" id="JACGWS010000001">
    <property type="protein sequence ID" value="MBC8753368.1"/>
    <property type="molecule type" value="Genomic_DNA"/>
</dbReference>
<dbReference type="Pfam" id="PF08877">
    <property type="entry name" value="MepB-like"/>
    <property type="match status" value="1"/>
</dbReference>
<proteinExistence type="predicted"/>
<accession>A0ABR7Q4J4</accession>
<protein>
    <submittedName>
        <fullName evidence="1">MepB family protein</fullName>
    </submittedName>
</protein>
<gene>
    <name evidence="1" type="ORF">H2O64_01715</name>
</gene>
<name>A0ABR7Q4J4_9FLAO</name>